<reference evidence="1 2" key="1">
    <citation type="journal article" date="2011" name="J. Bacteriol.">
        <title>Genome sequence of 'Pedosphaera parvula' Ellin514, an aerobic Verrucomicrobial isolate from pasture soil.</title>
        <authorList>
            <person name="Kant R."/>
            <person name="van Passel M.W."/>
            <person name="Sangwan P."/>
            <person name="Palva A."/>
            <person name="Lucas S."/>
            <person name="Copeland A."/>
            <person name="Lapidus A."/>
            <person name="Glavina Del Rio T."/>
            <person name="Dalin E."/>
            <person name="Tice H."/>
            <person name="Bruce D."/>
            <person name="Goodwin L."/>
            <person name="Pitluck S."/>
            <person name="Chertkov O."/>
            <person name="Larimer F.W."/>
            <person name="Land M.L."/>
            <person name="Hauser L."/>
            <person name="Brettin T.S."/>
            <person name="Detter J.C."/>
            <person name="Han S."/>
            <person name="de Vos W.M."/>
            <person name="Janssen P.H."/>
            <person name="Smidt H."/>
        </authorList>
    </citation>
    <scope>NUCLEOTIDE SEQUENCE [LARGE SCALE GENOMIC DNA]</scope>
    <source>
        <strain evidence="1 2">Ellin514</strain>
    </source>
</reference>
<dbReference type="STRING" id="320771.Cflav_PD3837"/>
<protein>
    <submittedName>
        <fullName evidence="1">Uncharacterized protein</fullName>
    </submittedName>
</protein>
<evidence type="ECO:0000313" key="2">
    <source>
        <dbReference type="Proteomes" id="UP000003688"/>
    </source>
</evidence>
<sequence length="32" mass="3606">MPESVKQDKTFSFMLTDIKGRAITASFILNSE</sequence>
<keyword evidence="2" id="KW-1185">Reference proteome</keyword>
<dbReference type="AlphaFoldDB" id="B9XFV8"/>
<dbReference type="EMBL" id="ABOX02000011">
    <property type="protein sequence ID" value="EEF61120.1"/>
    <property type="molecule type" value="Genomic_DNA"/>
</dbReference>
<evidence type="ECO:0000313" key="1">
    <source>
        <dbReference type="EMBL" id="EEF61120.1"/>
    </source>
</evidence>
<comment type="caution">
    <text evidence="1">The sequence shown here is derived from an EMBL/GenBank/DDBJ whole genome shotgun (WGS) entry which is preliminary data.</text>
</comment>
<name>B9XFV8_PEDPL</name>
<accession>B9XFV8</accession>
<gene>
    <name evidence="1" type="ORF">Cflav_PD3837</name>
</gene>
<organism evidence="1 2">
    <name type="scientific">Pedosphaera parvula (strain Ellin514)</name>
    <dbReference type="NCBI Taxonomy" id="320771"/>
    <lineage>
        <taxon>Bacteria</taxon>
        <taxon>Pseudomonadati</taxon>
        <taxon>Verrucomicrobiota</taxon>
        <taxon>Pedosphaerae</taxon>
        <taxon>Pedosphaerales</taxon>
        <taxon>Pedosphaeraceae</taxon>
        <taxon>Pedosphaera</taxon>
    </lineage>
</organism>
<dbReference type="Proteomes" id="UP000003688">
    <property type="component" value="Unassembled WGS sequence"/>
</dbReference>
<proteinExistence type="predicted"/>